<feature type="compositionally biased region" description="Basic and acidic residues" evidence="6">
    <location>
        <begin position="709"/>
        <end position="722"/>
    </location>
</feature>
<dbReference type="GO" id="GO:0007052">
    <property type="term" value="P:mitotic spindle organization"/>
    <property type="evidence" value="ECO:0007669"/>
    <property type="project" value="TreeGrafter"/>
</dbReference>
<feature type="compositionally biased region" description="Basic and acidic residues" evidence="6">
    <location>
        <begin position="743"/>
        <end position="756"/>
    </location>
</feature>
<dbReference type="InterPro" id="IPR001752">
    <property type="entry name" value="Kinesin_motor_dom"/>
</dbReference>
<evidence type="ECO:0000256" key="2">
    <source>
        <dbReference type="ARBA" id="ARBA00022840"/>
    </source>
</evidence>
<dbReference type="Proteomes" id="UP001210925">
    <property type="component" value="Unassembled WGS sequence"/>
</dbReference>
<dbReference type="GO" id="GO:0005524">
    <property type="term" value="F:ATP binding"/>
    <property type="evidence" value="ECO:0007669"/>
    <property type="project" value="UniProtKB-UniRule"/>
</dbReference>
<keyword evidence="2 3" id="KW-0067">ATP-binding</keyword>
<evidence type="ECO:0000256" key="1">
    <source>
        <dbReference type="ARBA" id="ARBA00022741"/>
    </source>
</evidence>
<protein>
    <recommendedName>
        <fullName evidence="4">Kinesin-like protein</fullName>
    </recommendedName>
</protein>
<organism evidence="8 9">
    <name type="scientific">Boothiomyces macroporosus</name>
    <dbReference type="NCBI Taxonomy" id="261099"/>
    <lineage>
        <taxon>Eukaryota</taxon>
        <taxon>Fungi</taxon>
        <taxon>Fungi incertae sedis</taxon>
        <taxon>Chytridiomycota</taxon>
        <taxon>Chytridiomycota incertae sedis</taxon>
        <taxon>Chytridiomycetes</taxon>
        <taxon>Rhizophydiales</taxon>
        <taxon>Terramycetaceae</taxon>
        <taxon>Boothiomyces</taxon>
    </lineage>
</organism>
<comment type="caution">
    <text evidence="8">The sequence shown here is derived from an EMBL/GenBank/DDBJ whole genome shotgun (WGS) entry which is preliminary data.</text>
</comment>
<reference evidence="8" key="1">
    <citation type="submission" date="2020-05" db="EMBL/GenBank/DDBJ databases">
        <title>Phylogenomic resolution of chytrid fungi.</title>
        <authorList>
            <person name="Stajich J.E."/>
            <person name="Amses K."/>
            <person name="Simmons R."/>
            <person name="Seto K."/>
            <person name="Myers J."/>
            <person name="Bonds A."/>
            <person name="Quandt C.A."/>
            <person name="Barry K."/>
            <person name="Liu P."/>
            <person name="Grigoriev I."/>
            <person name="Longcore J.E."/>
            <person name="James T.Y."/>
        </authorList>
    </citation>
    <scope>NUCLEOTIDE SEQUENCE</scope>
    <source>
        <strain evidence="8">PLAUS21</strain>
    </source>
</reference>
<dbReference type="PROSITE" id="PS00411">
    <property type="entry name" value="KINESIN_MOTOR_1"/>
    <property type="match status" value="1"/>
</dbReference>
<dbReference type="GO" id="GO:0003777">
    <property type="term" value="F:microtubule motor activity"/>
    <property type="evidence" value="ECO:0007669"/>
    <property type="project" value="InterPro"/>
</dbReference>
<evidence type="ECO:0000256" key="5">
    <source>
        <dbReference type="SAM" id="Coils"/>
    </source>
</evidence>
<dbReference type="InterPro" id="IPR027640">
    <property type="entry name" value="Kinesin-like_fam"/>
</dbReference>
<keyword evidence="5" id="KW-0175">Coiled coil</keyword>
<feature type="compositionally biased region" description="Basic and acidic residues" evidence="6">
    <location>
        <begin position="593"/>
        <end position="624"/>
    </location>
</feature>
<dbReference type="SUPFAM" id="SSF52540">
    <property type="entry name" value="P-loop containing nucleoside triphosphate hydrolases"/>
    <property type="match status" value="1"/>
</dbReference>
<dbReference type="PRINTS" id="PR00380">
    <property type="entry name" value="KINESINHEAVY"/>
</dbReference>
<dbReference type="GO" id="GO:0005875">
    <property type="term" value="C:microtubule associated complex"/>
    <property type="evidence" value="ECO:0007669"/>
    <property type="project" value="TreeGrafter"/>
</dbReference>
<dbReference type="PANTHER" id="PTHR47969">
    <property type="entry name" value="CHROMOSOME-ASSOCIATED KINESIN KIF4A-RELATED"/>
    <property type="match status" value="1"/>
</dbReference>
<dbReference type="InterPro" id="IPR027417">
    <property type="entry name" value="P-loop_NTPase"/>
</dbReference>
<evidence type="ECO:0000313" key="9">
    <source>
        <dbReference type="Proteomes" id="UP001210925"/>
    </source>
</evidence>
<feature type="domain" description="Kinesin motor" evidence="7">
    <location>
        <begin position="1"/>
        <end position="292"/>
    </location>
</feature>
<feature type="compositionally biased region" description="Polar residues" evidence="6">
    <location>
        <begin position="404"/>
        <end position="415"/>
    </location>
</feature>
<gene>
    <name evidence="8" type="primary">KIF12</name>
    <name evidence="8" type="ORF">HK103_003441</name>
</gene>
<feature type="compositionally biased region" description="Basic and acidic residues" evidence="6">
    <location>
        <begin position="800"/>
        <end position="814"/>
    </location>
</feature>
<dbReference type="GO" id="GO:0005874">
    <property type="term" value="C:microtubule"/>
    <property type="evidence" value="ECO:0007669"/>
    <property type="project" value="UniProtKB-KW"/>
</dbReference>
<evidence type="ECO:0000256" key="3">
    <source>
        <dbReference type="PROSITE-ProRule" id="PRU00283"/>
    </source>
</evidence>
<feature type="compositionally biased region" description="Basic and acidic residues" evidence="6">
    <location>
        <begin position="528"/>
        <end position="571"/>
    </location>
</feature>
<comment type="similarity">
    <text evidence="3 4">Belongs to the TRAFAC class myosin-kinesin ATPase superfamily. Kinesin family.</text>
</comment>
<dbReference type="InterPro" id="IPR019821">
    <property type="entry name" value="Kinesin_motor_CS"/>
</dbReference>
<feature type="binding site" evidence="3">
    <location>
        <begin position="41"/>
        <end position="48"/>
    </location>
    <ligand>
        <name>ATP</name>
        <dbReference type="ChEBI" id="CHEBI:30616"/>
    </ligand>
</feature>
<evidence type="ECO:0000256" key="4">
    <source>
        <dbReference type="RuleBase" id="RU000394"/>
    </source>
</evidence>
<proteinExistence type="inferred from homology"/>
<evidence type="ECO:0000313" key="8">
    <source>
        <dbReference type="EMBL" id="KAJ3258652.1"/>
    </source>
</evidence>
<dbReference type="Gene3D" id="3.40.850.10">
    <property type="entry name" value="Kinesin motor domain"/>
    <property type="match status" value="1"/>
</dbReference>
<feature type="compositionally biased region" description="Low complexity" evidence="6">
    <location>
        <begin position="694"/>
        <end position="705"/>
    </location>
</feature>
<keyword evidence="1 3" id="KW-0547">Nucleotide-binding</keyword>
<keyword evidence="4" id="KW-0493">Microtubule</keyword>
<feature type="region of interest" description="Disordered" evidence="6">
    <location>
        <begin position="348"/>
        <end position="370"/>
    </location>
</feature>
<dbReference type="GO" id="GO:0051231">
    <property type="term" value="P:spindle elongation"/>
    <property type="evidence" value="ECO:0007669"/>
    <property type="project" value="TreeGrafter"/>
</dbReference>
<keyword evidence="9" id="KW-1185">Reference proteome</keyword>
<feature type="compositionally biased region" description="Polar residues" evidence="6">
    <location>
        <begin position="625"/>
        <end position="641"/>
    </location>
</feature>
<dbReference type="CDD" id="cd00106">
    <property type="entry name" value="KISc"/>
    <property type="match status" value="1"/>
</dbReference>
<dbReference type="AlphaFoldDB" id="A0AAD5UIS5"/>
<dbReference type="GO" id="GO:0008017">
    <property type="term" value="F:microtubule binding"/>
    <property type="evidence" value="ECO:0007669"/>
    <property type="project" value="InterPro"/>
</dbReference>
<name>A0AAD5UIS5_9FUNG</name>
<dbReference type="InterPro" id="IPR036961">
    <property type="entry name" value="Kinesin_motor_dom_sf"/>
</dbReference>
<dbReference type="PANTHER" id="PTHR47969:SF33">
    <property type="entry name" value="KINESIN-LIKE PROTEIN"/>
    <property type="match status" value="1"/>
</dbReference>
<evidence type="ECO:0000256" key="6">
    <source>
        <dbReference type="SAM" id="MobiDB-lite"/>
    </source>
</evidence>
<dbReference type="SMART" id="SM00129">
    <property type="entry name" value="KISc"/>
    <property type="match status" value="1"/>
</dbReference>
<dbReference type="FunFam" id="3.40.850.10:FF:000080">
    <property type="entry name" value="Kinesin-like protein"/>
    <property type="match status" value="1"/>
</dbReference>
<accession>A0AAD5UIS5</accession>
<sequence>MSFNRVFGEDADQRAVFAESGVNDLIVQALKGYATTIFAFGQTGSGKTFTITGPEETTPETVGIVPRALSRMFEEISKLKGSKSISDIRIQASYLEIYNENVLDLLNPQDYGLPVRWTVERGFFVERLFIVDCDNLDDCLAVLEEGIRNRTTGGHEMNEHSSRSHSLLTIYLEINGFDESDGHPQQRYGKISFVDLAGSERVKESKPTLDTFTEALSINKSLLTLGKCISALADPKKSGGHVPFRDSKLTKLLSDSLGGKGSALMISCISPSQTNFNETLKTLRYAQQARKITNKPSIQLDPQEELLLNLKKEIKGLKQENLKLRHLLENDPQYSSILHQIIKESEENAKQYKSRPASPSYSRKSAHSERITQEIRLSDVKRMNERNLKSAKADNRIIHEHKFNQSPKIASPSKSNKVRKNSIKLPNIGKGASSRQDGAKTPSKQRVDEMKISYAPAGYPEIKPSTRHTRSRTQEPERPLRRESKPVVDKFLTEVKSNDGYAKKKVEIKYPASEKSSTVKAPKTPHPKNYDSIDERKSEKKKAEMDKTPSKSKPNEHKFAKVQEPGNRKDSPSTSKSPELKEVGQSQLVKSPEPSKSKTKDLTKPGKSEQKELKTSEPPKRNKQPEASISHDTVKSKQPLNPKSPEPLKSSLLKSKSPEPSKPKLTPKYPEHDVSKKTRSGTSPEHSKPKESESVQSSISKNQSSALANDHHSPNKAEKSKPLDSTSQKLEGKPVSVANTKDQGTKSHREKSKSPEPTKVVAKSKRGANSPSPKTKSDGKQKSKEKETKNLALPTISKSPDPKPSKSPEPKVTEIKLPKTVEKAVNERHNTLKELKSLDNEIAKLKK</sequence>
<dbReference type="EMBL" id="JADGKB010000025">
    <property type="protein sequence ID" value="KAJ3258652.1"/>
    <property type="molecule type" value="Genomic_DNA"/>
</dbReference>
<evidence type="ECO:0000259" key="7">
    <source>
        <dbReference type="PROSITE" id="PS50067"/>
    </source>
</evidence>
<feature type="compositionally biased region" description="Basic and acidic residues" evidence="6">
    <location>
        <begin position="775"/>
        <end position="789"/>
    </location>
</feature>
<dbReference type="PROSITE" id="PS50067">
    <property type="entry name" value="KINESIN_MOTOR_2"/>
    <property type="match status" value="1"/>
</dbReference>
<feature type="coiled-coil region" evidence="5">
    <location>
        <begin position="300"/>
        <end position="327"/>
    </location>
</feature>
<keyword evidence="3 4" id="KW-0505">Motor protein</keyword>
<dbReference type="GO" id="GO:0007018">
    <property type="term" value="P:microtubule-based movement"/>
    <property type="evidence" value="ECO:0007669"/>
    <property type="project" value="InterPro"/>
</dbReference>
<dbReference type="Pfam" id="PF00225">
    <property type="entry name" value="Kinesin"/>
    <property type="match status" value="1"/>
</dbReference>
<feature type="region of interest" description="Disordered" evidence="6">
    <location>
        <begin position="397"/>
        <end position="814"/>
    </location>
</feature>
<feature type="compositionally biased region" description="Basic and acidic residues" evidence="6">
    <location>
        <begin position="472"/>
        <end position="508"/>
    </location>
</feature>